<name>A0A183BI64_GLOPA</name>
<proteinExistence type="predicted"/>
<accession>A0A183BI64</accession>
<organism evidence="1 2">
    <name type="scientific">Globodera pallida</name>
    <name type="common">Potato cyst nematode worm</name>
    <name type="synonym">Heterodera pallida</name>
    <dbReference type="NCBI Taxonomy" id="36090"/>
    <lineage>
        <taxon>Eukaryota</taxon>
        <taxon>Metazoa</taxon>
        <taxon>Ecdysozoa</taxon>
        <taxon>Nematoda</taxon>
        <taxon>Chromadorea</taxon>
        <taxon>Rhabditida</taxon>
        <taxon>Tylenchina</taxon>
        <taxon>Tylenchomorpha</taxon>
        <taxon>Tylenchoidea</taxon>
        <taxon>Heteroderidae</taxon>
        <taxon>Heteroderinae</taxon>
        <taxon>Globodera</taxon>
    </lineage>
</organism>
<reference evidence="1" key="2">
    <citation type="submission" date="2014-05" db="EMBL/GenBank/DDBJ databases">
        <title>The genome and life-stage specific transcriptomes of Globodera pallida elucidate key aspects of plant parasitism by a cyst nematode.</title>
        <authorList>
            <person name="Cotton J.A."/>
            <person name="Lilley C.J."/>
            <person name="Jones L.M."/>
            <person name="Kikuchi T."/>
            <person name="Reid A.J."/>
            <person name="Thorpe P."/>
            <person name="Tsai I.J."/>
            <person name="Beasley H."/>
            <person name="Blok V."/>
            <person name="Cock P.J.A."/>
            <person name="Van den Akker S.E."/>
            <person name="Holroyd N."/>
            <person name="Hunt M."/>
            <person name="Mantelin S."/>
            <person name="Naghra H."/>
            <person name="Pain A."/>
            <person name="Palomares-Rius J.E."/>
            <person name="Zarowiecki M."/>
            <person name="Berriman M."/>
            <person name="Jones J.T."/>
            <person name="Urwin P.E."/>
        </authorList>
    </citation>
    <scope>NUCLEOTIDE SEQUENCE [LARGE SCALE GENOMIC DNA]</scope>
    <source>
        <strain evidence="1">Lindley</strain>
    </source>
</reference>
<dbReference type="Proteomes" id="UP000050741">
    <property type="component" value="Unassembled WGS sequence"/>
</dbReference>
<evidence type="ECO:0000313" key="1">
    <source>
        <dbReference type="Proteomes" id="UP000050741"/>
    </source>
</evidence>
<sequence length="78" mass="7998">MESYIGTGSGTGSEAVPSSWRFRGSGSKAVPDFGGSAVPVPKRFRILAVPGTGSKIGSDFFAVPVPLEPAPEPEPGKH</sequence>
<reference evidence="1" key="1">
    <citation type="submission" date="2013-12" db="EMBL/GenBank/DDBJ databases">
        <authorList>
            <person name="Aslett M."/>
        </authorList>
    </citation>
    <scope>NUCLEOTIDE SEQUENCE [LARGE SCALE GENOMIC DNA]</scope>
    <source>
        <strain evidence="1">Lindley</strain>
    </source>
</reference>
<dbReference type="AlphaFoldDB" id="A0A183BI64"/>
<keyword evidence="1" id="KW-1185">Reference proteome</keyword>
<protein>
    <submittedName>
        <fullName evidence="2">PPE-SVP domain-containing protein</fullName>
    </submittedName>
</protein>
<reference evidence="2" key="3">
    <citation type="submission" date="2016-06" db="UniProtKB">
        <authorList>
            <consortium name="WormBaseParasite"/>
        </authorList>
    </citation>
    <scope>IDENTIFICATION</scope>
</reference>
<dbReference type="WBParaSite" id="GPLIN_000029300">
    <property type="protein sequence ID" value="GPLIN_000029300"/>
    <property type="gene ID" value="GPLIN_000029300"/>
</dbReference>
<evidence type="ECO:0000313" key="2">
    <source>
        <dbReference type="WBParaSite" id="GPLIN_000029300"/>
    </source>
</evidence>